<gene>
    <name evidence="3" type="ORF">DI549_16280</name>
</gene>
<evidence type="ECO:0000313" key="3">
    <source>
        <dbReference type="EMBL" id="PZQ80774.1"/>
    </source>
</evidence>
<dbReference type="AlphaFoldDB" id="A0A2W5QVK2"/>
<reference evidence="3 4" key="1">
    <citation type="submission" date="2017-08" db="EMBL/GenBank/DDBJ databases">
        <title>Infants hospitalized years apart are colonized by the same room-sourced microbial strains.</title>
        <authorList>
            <person name="Brooks B."/>
            <person name="Olm M.R."/>
            <person name="Firek B.A."/>
            <person name="Baker R."/>
            <person name="Thomas B.C."/>
            <person name="Morowitz M.J."/>
            <person name="Banfield J.F."/>
        </authorList>
    </citation>
    <scope>NUCLEOTIDE SEQUENCE [LARGE SCALE GENOMIC DNA]</scope>
    <source>
        <strain evidence="3">S2_005_001_R2_27</strain>
    </source>
</reference>
<dbReference type="Proteomes" id="UP000248887">
    <property type="component" value="Unassembled WGS sequence"/>
</dbReference>
<evidence type="ECO:0000313" key="4">
    <source>
        <dbReference type="Proteomes" id="UP000248887"/>
    </source>
</evidence>
<accession>A0A2W5QVK2</accession>
<dbReference type="GO" id="GO:0005737">
    <property type="term" value="C:cytoplasm"/>
    <property type="evidence" value="ECO:0007669"/>
    <property type="project" value="TreeGrafter"/>
</dbReference>
<dbReference type="PANTHER" id="PTHR13847:SF281">
    <property type="entry name" value="FAD DEPENDENT OXIDOREDUCTASE DOMAIN-CONTAINING PROTEIN"/>
    <property type="match status" value="1"/>
</dbReference>
<organism evidence="3 4">
    <name type="scientific">Ancylobacter novellus</name>
    <name type="common">Thiobacillus novellus</name>
    <dbReference type="NCBI Taxonomy" id="921"/>
    <lineage>
        <taxon>Bacteria</taxon>
        <taxon>Pseudomonadati</taxon>
        <taxon>Pseudomonadota</taxon>
        <taxon>Alphaproteobacteria</taxon>
        <taxon>Hyphomicrobiales</taxon>
        <taxon>Xanthobacteraceae</taxon>
        <taxon>Ancylobacter</taxon>
    </lineage>
</organism>
<feature type="domain" description="FAD dependent oxidoreductase" evidence="2">
    <location>
        <begin position="50"/>
        <end position="405"/>
    </location>
</feature>
<dbReference type="InterPro" id="IPR006076">
    <property type="entry name" value="FAD-dep_OxRdtase"/>
</dbReference>
<proteinExistence type="predicted"/>
<evidence type="ECO:0000259" key="2">
    <source>
        <dbReference type="Pfam" id="PF01266"/>
    </source>
</evidence>
<comment type="caution">
    <text evidence="3">The sequence shown here is derived from an EMBL/GenBank/DDBJ whole genome shotgun (WGS) entry which is preliminary data.</text>
</comment>
<evidence type="ECO:0000256" key="1">
    <source>
        <dbReference type="ARBA" id="ARBA00023002"/>
    </source>
</evidence>
<sequence length="458" mass="50701">MVRSGYPRISEPAATVTTTSKFSPFNTTLWYATATAAPVTAPLEGRVSADVCIVGAGFTGLTTALELARQGVKVVLLEAQEAGFGGSGRNAGHCTPTFSYYSIPSLRKILGEPWAERLIHRQTRANDRVSAMTRDYQIDCEWQQNGYVMGALRPGAVDILKGKVDQYNAVGARTRLLNRDEVTEITGSPRFHGGWFHEEAGHMNPLSYARGLARAVMQEGATLYTDSPAEDIEPEGLRWKVKTPRGEVVADKVIFATGAYTVKAWPKLDRSFKILKVFVCATQPLDPELRATVLPQNTTMHDGRGDIYVYKYNAEGRIVASMFPMGARGRDMAYTHQVMADRLRWLHPQITGTIRWEYFWYGELDMQVRTVPRLFGLAPGVVALTGLSGRGVPTGSMLGGILAEWAMGVPESDLSLRVEPLEAAPFYMDYAPKLRLRYFRYSDTRAARREGADLPPHA</sequence>
<protein>
    <submittedName>
        <fullName evidence="3">FAD-dependent oxidoreductase</fullName>
    </submittedName>
</protein>
<dbReference type="EMBL" id="QFQD01000057">
    <property type="protein sequence ID" value="PZQ80774.1"/>
    <property type="molecule type" value="Genomic_DNA"/>
</dbReference>
<dbReference type="InterPro" id="IPR036188">
    <property type="entry name" value="FAD/NAD-bd_sf"/>
</dbReference>
<dbReference type="Gene3D" id="3.50.50.60">
    <property type="entry name" value="FAD/NAD(P)-binding domain"/>
    <property type="match status" value="1"/>
</dbReference>
<dbReference type="GO" id="GO:0016491">
    <property type="term" value="F:oxidoreductase activity"/>
    <property type="evidence" value="ECO:0007669"/>
    <property type="project" value="UniProtKB-KW"/>
</dbReference>
<dbReference type="SUPFAM" id="SSF51905">
    <property type="entry name" value="FAD/NAD(P)-binding domain"/>
    <property type="match status" value="1"/>
</dbReference>
<dbReference type="Pfam" id="PF01266">
    <property type="entry name" value="DAO"/>
    <property type="match status" value="1"/>
</dbReference>
<name>A0A2W5QVK2_ANCNO</name>
<dbReference type="PANTHER" id="PTHR13847">
    <property type="entry name" value="SARCOSINE DEHYDROGENASE-RELATED"/>
    <property type="match status" value="1"/>
</dbReference>
<keyword evidence="1" id="KW-0560">Oxidoreductase</keyword>
<dbReference type="Gene3D" id="3.30.9.10">
    <property type="entry name" value="D-Amino Acid Oxidase, subunit A, domain 2"/>
    <property type="match status" value="1"/>
</dbReference>